<dbReference type="InterPro" id="IPR002110">
    <property type="entry name" value="Ankyrin_rpt"/>
</dbReference>
<dbReference type="SMART" id="SM00248">
    <property type="entry name" value="ANK"/>
    <property type="match status" value="1"/>
</dbReference>
<gene>
    <name evidence="3" type="ORF">DFQ27_005061</name>
</gene>
<feature type="region of interest" description="Disordered" evidence="2">
    <location>
        <begin position="146"/>
        <end position="180"/>
    </location>
</feature>
<dbReference type="Gene3D" id="1.25.40.20">
    <property type="entry name" value="Ankyrin repeat-containing domain"/>
    <property type="match status" value="1"/>
</dbReference>
<name>A0A9P6Q186_9FUNG</name>
<dbReference type="AlphaFoldDB" id="A0A9P6Q186"/>
<dbReference type="EMBL" id="JAAAJB010000357">
    <property type="protein sequence ID" value="KAG0257550.1"/>
    <property type="molecule type" value="Genomic_DNA"/>
</dbReference>
<dbReference type="InterPro" id="IPR036770">
    <property type="entry name" value="Ankyrin_rpt-contain_sf"/>
</dbReference>
<keyword evidence="1" id="KW-0040">ANK repeat</keyword>
<dbReference type="OrthoDB" id="539213at2759"/>
<protein>
    <recommendedName>
        <fullName evidence="5">Ankyrin</fullName>
    </recommendedName>
</protein>
<dbReference type="PANTHER" id="PTHR24192:SF3">
    <property type="entry name" value="ANKYRIN REPEAT DOMAIN 40"/>
    <property type="match status" value="1"/>
</dbReference>
<dbReference type="Pfam" id="PF12796">
    <property type="entry name" value="Ank_2"/>
    <property type="match status" value="1"/>
</dbReference>
<dbReference type="PROSITE" id="PS50088">
    <property type="entry name" value="ANK_REPEAT"/>
    <property type="match status" value="1"/>
</dbReference>
<dbReference type="PROSITE" id="PS50297">
    <property type="entry name" value="ANK_REP_REGION"/>
    <property type="match status" value="1"/>
</dbReference>
<comment type="caution">
    <text evidence="3">The sequence shown here is derived from an EMBL/GenBank/DDBJ whole genome shotgun (WGS) entry which is preliminary data.</text>
</comment>
<evidence type="ECO:0000313" key="4">
    <source>
        <dbReference type="Proteomes" id="UP000807716"/>
    </source>
</evidence>
<accession>A0A9P6Q186</accession>
<dbReference type="InterPro" id="IPR039195">
    <property type="entry name" value="ANKRD40"/>
</dbReference>
<dbReference type="PANTHER" id="PTHR24192">
    <property type="entry name" value="ANKYRIN REPEAT DOMAIN 40"/>
    <property type="match status" value="1"/>
</dbReference>
<evidence type="ECO:0000256" key="1">
    <source>
        <dbReference type="PROSITE-ProRule" id="PRU00023"/>
    </source>
</evidence>
<evidence type="ECO:0008006" key="5">
    <source>
        <dbReference type="Google" id="ProtNLM"/>
    </source>
</evidence>
<feature type="repeat" description="ANK" evidence="1">
    <location>
        <begin position="32"/>
        <end position="64"/>
    </location>
</feature>
<proteinExistence type="predicted"/>
<evidence type="ECO:0000313" key="3">
    <source>
        <dbReference type="EMBL" id="KAG0257550.1"/>
    </source>
</evidence>
<keyword evidence="4" id="KW-1185">Reference proteome</keyword>
<sequence length="268" mass="29002">MDLMEMAAIGNLKAVLHFLHSGVDVNAQNPMNGWTALHWAAHRGHEPIVRALLMRGASKDLKEAKGRTAADLSTKPEIAELFGVDLIQKEEQRVEESESSKSTWVPSYLAQPDLSKLWSLPEGSTENADVNKEAFELSRSRASATAESSAAAPGSSSVASHATTSVRTPPVSATASAPTTFTSNDSREILVYAGTPTDDCLLGAVYPHADDTIERAIELIREDIDNVPEQFTLARFNGSKAIPVNTKQYSRKLGEIFRGEDAMVLVPK</sequence>
<organism evidence="3 4">
    <name type="scientific">Actinomortierella ambigua</name>
    <dbReference type="NCBI Taxonomy" id="1343610"/>
    <lineage>
        <taxon>Eukaryota</taxon>
        <taxon>Fungi</taxon>
        <taxon>Fungi incertae sedis</taxon>
        <taxon>Mucoromycota</taxon>
        <taxon>Mortierellomycotina</taxon>
        <taxon>Mortierellomycetes</taxon>
        <taxon>Mortierellales</taxon>
        <taxon>Mortierellaceae</taxon>
        <taxon>Actinomortierella</taxon>
    </lineage>
</organism>
<dbReference type="SUPFAM" id="SSF48403">
    <property type="entry name" value="Ankyrin repeat"/>
    <property type="match status" value="1"/>
</dbReference>
<reference evidence="3" key="1">
    <citation type="journal article" date="2020" name="Fungal Divers.">
        <title>Resolving the Mortierellaceae phylogeny through synthesis of multi-gene phylogenetics and phylogenomics.</title>
        <authorList>
            <person name="Vandepol N."/>
            <person name="Liber J."/>
            <person name="Desiro A."/>
            <person name="Na H."/>
            <person name="Kennedy M."/>
            <person name="Barry K."/>
            <person name="Grigoriev I.V."/>
            <person name="Miller A.N."/>
            <person name="O'Donnell K."/>
            <person name="Stajich J.E."/>
            <person name="Bonito G."/>
        </authorList>
    </citation>
    <scope>NUCLEOTIDE SEQUENCE</scope>
    <source>
        <strain evidence="3">BC1065</strain>
    </source>
</reference>
<evidence type="ECO:0000256" key="2">
    <source>
        <dbReference type="SAM" id="MobiDB-lite"/>
    </source>
</evidence>
<dbReference type="Proteomes" id="UP000807716">
    <property type="component" value="Unassembled WGS sequence"/>
</dbReference>